<dbReference type="Pfam" id="PF14278">
    <property type="entry name" value="TetR_C_8"/>
    <property type="match status" value="1"/>
</dbReference>
<dbReference type="InterPro" id="IPR001647">
    <property type="entry name" value="HTH_TetR"/>
</dbReference>
<dbReference type="Proteomes" id="UP000070080">
    <property type="component" value="Unassembled WGS sequence"/>
</dbReference>
<gene>
    <name evidence="4" type="ORF">HMPREF1872_00183</name>
</gene>
<organism evidence="4 5">
    <name type="scientific">Amygdalobacter nucleatus</name>
    <dbReference type="NCBI Taxonomy" id="3029274"/>
    <lineage>
        <taxon>Bacteria</taxon>
        <taxon>Bacillati</taxon>
        <taxon>Bacillota</taxon>
        <taxon>Clostridia</taxon>
        <taxon>Eubacteriales</taxon>
        <taxon>Oscillospiraceae</taxon>
        <taxon>Amygdalobacter</taxon>
    </lineage>
</organism>
<name>A0A133YH65_9FIRM</name>
<dbReference type="GO" id="GO:0003677">
    <property type="term" value="F:DNA binding"/>
    <property type="evidence" value="ECO:0007669"/>
    <property type="project" value="UniProtKB-UniRule"/>
</dbReference>
<reference evidence="5" key="1">
    <citation type="submission" date="2016-01" db="EMBL/GenBank/DDBJ databases">
        <authorList>
            <person name="Mitreva M."/>
            <person name="Pepin K.H."/>
            <person name="Mihindukulasuriya K.A."/>
            <person name="Fulton R."/>
            <person name="Fronick C."/>
            <person name="O'Laughlin M."/>
            <person name="Miner T."/>
            <person name="Herter B."/>
            <person name="Rosa B.A."/>
            <person name="Cordes M."/>
            <person name="Tomlinson C."/>
            <person name="Wollam A."/>
            <person name="Palsikar V.B."/>
            <person name="Mardis E.R."/>
            <person name="Wilson R.K."/>
        </authorList>
    </citation>
    <scope>NUCLEOTIDE SEQUENCE [LARGE SCALE GENOMIC DNA]</scope>
    <source>
        <strain evidence="5">KA00274</strain>
    </source>
</reference>
<accession>A0A133YH65</accession>
<dbReference type="PROSITE" id="PS50977">
    <property type="entry name" value="HTH_TETR_2"/>
    <property type="match status" value="1"/>
</dbReference>
<dbReference type="InterPro" id="IPR050624">
    <property type="entry name" value="HTH-type_Tx_Regulator"/>
</dbReference>
<dbReference type="Gene3D" id="1.10.357.10">
    <property type="entry name" value="Tetracycline Repressor, domain 2"/>
    <property type="match status" value="1"/>
</dbReference>
<dbReference type="InterPro" id="IPR009057">
    <property type="entry name" value="Homeodomain-like_sf"/>
</dbReference>
<dbReference type="PATRIC" id="fig|1497955.3.peg.178"/>
<dbReference type="PANTHER" id="PTHR43479">
    <property type="entry name" value="ACREF/ENVCD OPERON REPRESSOR-RELATED"/>
    <property type="match status" value="1"/>
</dbReference>
<evidence type="ECO:0000256" key="1">
    <source>
        <dbReference type="ARBA" id="ARBA00023125"/>
    </source>
</evidence>
<feature type="DNA-binding region" description="H-T-H motif" evidence="2">
    <location>
        <begin position="28"/>
        <end position="47"/>
    </location>
</feature>
<dbReference type="AlphaFoldDB" id="A0A133YH65"/>
<proteinExistence type="predicted"/>
<evidence type="ECO:0000259" key="3">
    <source>
        <dbReference type="PROSITE" id="PS50977"/>
    </source>
</evidence>
<evidence type="ECO:0000256" key="2">
    <source>
        <dbReference type="PROSITE-ProRule" id="PRU00335"/>
    </source>
</evidence>
<dbReference type="SUPFAM" id="SSF46689">
    <property type="entry name" value="Homeodomain-like"/>
    <property type="match status" value="1"/>
</dbReference>
<protein>
    <submittedName>
        <fullName evidence="4">Transcriptional regulator, TetR family</fullName>
    </submittedName>
</protein>
<evidence type="ECO:0000313" key="4">
    <source>
        <dbReference type="EMBL" id="KXB42507.1"/>
    </source>
</evidence>
<dbReference type="EMBL" id="LSCV01000002">
    <property type="protein sequence ID" value="KXB42507.1"/>
    <property type="molecule type" value="Genomic_DNA"/>
</dbReference>
<comment type="caution">
    <text evidence="4">The sequence shown here is derived from an EMBL/GenBank/DDBJ whole genome shotgun (WGS) entry which is preliminary data.</text>
</comment>
<dbReference type="PANTHER" id="PTHR43479:SF7">
    <property type="entry name" value="TETR-FAMILY TRANSCRIPTIONAL REGULATOR"/>
    <property type="match status" value="1"/>
</dbReference>
<sequence length="185" mass="21278">MNKATDIKYRLAAALKECMASTSFDDITVKQIAATCAVSRQTFYRNFADKYELVNWYFDRLLTASFQVMREGKTVKEGLVRKFAFIRQEAIFFAAAFRVDEQNCLKEHDFQMILDFYTSILTREQVLSNNDLLLLEMYCYASVYMTVKWLLAGMKMSDSDLADLMIAALPETLVKLFQTGNLLGV</sequence>
<keyword evidence="5" id="KW-1185">Reference proteome</keyword>
<dbReference type="RefSeq" id="WP_066712565.1">
    <property type="nucleotide sequence ID" value="NZ_JARFNM010000001.1"/>
</dbReference>
<dbReference type="OrthoDB" id="9810250at2"/>
<keyword evidence="1 2" id="KW-0238">DNA-binding</keyword>
<feature type="domain" description="HTH tetR-type" evidence="3">
    <location>
        <begin position="5"/>
        <end position="65"/>
    </location>
</feature>
<evidence type="ECO:0000313" key="5">
    <source>
        <dbReference type="Proteomes" id="UP000070080"/>
    </source>
</evidence>
<dbReference type="InterPro" id="IPR039532">
    <property type="entry name" value="TetR_C_Firmicutes"/>
</dbReference>
<dbReference type="Pfam" id="PF00440">
    <property type="entry name" value="TetR_N"/>
    <property type="match status" value="1"/>
</dbReference>
<dbReference type="STRING" id="1497955.HMPREF1872_00183"/>